<evidence type="ECO:0000313" key="2">
    <source>
        <dbReference type="Proteomes" id="UP000016637"/>
    </source>
</evidence>
<comment type="caution">
    <text evidence="1">The sequence shown here is derived from an EMBL/GenBank/DDBJ whole genome shotgun (WGS) entry which is preliminary data.</text>
</comment>
<name>U2QVP9_9BACL</name>
<dbReference type="RefSeq" id="WP_021752655.1">
    <property type="nucleotide sequence ID" value="NZ_KI271814.1"/>
</dbReference>
<dbReference type="Proteomes" id="UP000016637">
    <property type="component" value="Unassembled WGS sequence"/>
</dbReference>
<dbReference type="HOGENOM" id="CLU_090617_0_0_9"/>
<keyword evidence="2" id="KW-1185">Reference proteome</keyword>
<dbReference type="SUPFAM" id="SSF53850">
    <property type="entry name" value="Periplasmic binding protein-like II"/>
    <property type="match status" value="1"/>
</dbReference>
<sequence length="274" mass="31331">MSKLKIGAVIYAPKVTVIWGIIAKFFENENFPIEPVYFKDYKEQVDALINEEIDVAWNSPLAWLDAHLRTKGKALDGSMRDTDRDRQSFIVVKKDSGINSLADLKGKTIGFGATDSPQARLIPINHLHKNGLEYSKDYIEKRFDIGVGLHGDHVGGELDSAVALKNGEVDATWMLDFNYQAWTLDGTLDENQFVILDKTDFFDHCIFSGRPELDKARFEKFLEVLHKMDYNNPEHKEMMDMEGLKEWIPGRTSGFKQLTEANEYLDFFGEFHGK</sequence>
<proteinExistence type="predicted"/>
<dbReference type="PANTHER" id="PTHR35841">
    <property type="entry name" value="PHOSPHONATES-BINDING PERIPLASMIC PROTEIN"/>
    <property type="match status" value="1"/>
</dbReference>
<protein>
    <recommendedName>
        <fullName evidence="3">Phosphonate ABC transporter substrate-binding protein</fullName>
    </recommendedName>
</protein>
<evidence type="ECO:0000313" key="1">
    <source>
        <dbReference type="EMBL" id="ERK60626.1"/>
    </source>
</evidence>
<dbReference type="Gene3D" id="3.40.190.10">
    <property type="entry name" value="Periplasmic binding protein-like II"/>
    <property type="match status" value="2"/>
</dbReference>
<dbReference type="eggNOG" id="COG3221">
    <property type="taxonomic scope" value="Bacteria"/>
</dbReference>
<dbReference type="EMBL" id="AWVP01000003">
    <property type="protein sequence ID" value="ERK60626.1"/>
    <property type="molecule type" value="Genomic_DNA"/>
</dbReference>
<dbReference type="PATRIC" id="fig|1321820.3.peg.48"/>
<evidence type="ECO:0008006" key="3">
    <source>
        <dbReference type="Google" id="ProtNLM"/>
    </source>
</evidence>
<reference evidence="1 2" key="1">
    <citation type="submission" date="2013-08" db="EMBL/GenBank/DDBJ databases">
        <authorList>
            <person name="Weinstock G."/>
            <person name="Sodergren E."/>
            <person name="Wylie T."/>
            <person name="Fulton L."/>
            <person name="Fulton R."/>
            <person name="Fronick C."/>
            <person name="O'Laughlin M."/>
            <person name="Godfrey J."/>
            <person name="Miner T."/>
            <person name="Herter B."/>
            <person name="Appelbaum E."/>
            <person name="Cordes M."/>
            <person name="Lek S."/>
            <person name="Wollam A."/>
            <person name="Pepin K.H."/>
            <person name="Palsikar V.B."/>
            <person name="Mitreva M."/>
            <person name="Wilson R.K."/>
        </authorList>
    </citation>
    <scope>NUCLEOTIDE SEQUENCE [LARGE SCALE GENOMIC DNA]</scope>
    <source>
        <strain evidence="1 2">ATCC 700627</strain>
    </source>
</reference>
<gene>
    <name evidence="1" type="ORF">HMPREF1983_00048</name>
</gene>
<organism evidence="1 2">
    <name type="scientific">Gemella bergeri ATCC 700627</name>
    <dbReference type="NCBI Taxonomy" id="1321820"/>
    <lineage>
        <taxon>Bacteria</taxon>
        <taxon>Bacillati</taxon>
        <taxon>Bacillota</taxon>
        <taxon>Bacilli</taxon>
        <taxon>Bacillales</taxon>
        <taxon>Gemellaceae</taxon>
        <taxon>Gemella</taxon>
    </lineage>
</organism>
<accession>U2QVP9</accession>
<dbReference type="PANTHER" id="PTHR35841:SF1">
    <property type="entry name" value="PHOSPHONATES-BINDING PERIPLASMIC PROTEIN"/>
    <property type="match status" value="1"/>
</dbReference>
<dbReference type="AlphaFoldDB" id="U2QVP9"/>
<dbReference type="Pfam" id="PF12974">
    <property type="entry name" value="Phosphonate-bd"/>
    <property type="match status" value="1"/>
</dbReference>